<name>A0A318H0G7_9BURK</name>
<dbReference type="GO" id="GO:0016747">
    <property type="term" value="F:acyltransferase activity, transferring groups other than amino-acyl groups"/>
    <property type="evidence" value="ECO:0007669"/>
    <property type="project" value="InterPro"/>
</dbReference>
<dbReference type="AlphaFoldDB" id="A0A318H0G7"/>
<keyword evidence="4" id="KW-1185">Reference proteome</keyword>
<keyword evidence="1" id="KW-1133">Transmembrane helix</keyword>
<dbReference type="PANTHER" id="PTHR23028:SF53">
    <property type="entry name" value="ACYL_TRANSF_3 DOMAIN-CONTAINING PROTEIN"/>
    <property type="match status" value="1"/>
</dbReference>
<evidence type="ECO:0000256" key="1">
    <source>
        <dbReference type="SAM" id="Phobius"/>
    </source>
</evidence>
<protein>
    <submittedName>
        <fullName evidence="3">Peptidoglycan/LPS O-acetylase OafA/YrhL</fullName>
    </submittedName>
</protein>
<accession>A0A318H0G7</accession>
<keyword evidence="1" id="KW-0472">Membrane</keyword>
<dbReference type="Proteomes" id="UP000247811">
    <property type="component" value="Unassembled WGS sequence"/>
</dbReference>
<dbReference type="EMBL" id="QJJS01000007">
    <property type="protein sequence ID" value="PXW96221.1"/>
    <property type="molecule type" value="Genomic_DNA"/>
</dbReference>
<dbReference type="Pfam" id="PF01757">
    <property type="entry name" value="Acyl_transf_3"/>
    <property type="match status" value="1"/>
</dbReference>
<feature type="transmembrane region" description="Helical" evidence="1">
    <location>
        <begin position="286"/>
        <end position="304"/>
    </location>
</feature>
<proteinExistence type="predicted"/>
<dbReference type="RefSeq" id="WP_110400639.1">
    <property type="nucleotide sequence ID" value="NZ_QJJS01000007.1"/>
</dbReference>
<gene>
    <name evidence="3" type="ORF">C7444_107127</name>
</gene>
<feature type="transmembrane region" description="Helical" evidence="1">
    <location>
        <begin position="384"/>
        <end position="405"/>
    </location>
</feature>
<dbReference type="GO" id="GO:0000271">
    <property type="term" value="P:polysaccharide biosynthetic process"/>
    <property type="evidence" value="ECO:0007669"/>
    <property type="project" value="TreeGrafter"/>
</dbReference>
<dbReference type="OrthoDB" id="9814807at2"/>
<evidence type="ECO:0000313" key="3">
    <source>
        <dbReference type="EMBL" id="PXW96221.1"/>
    </source>
</evidence>
<feature type="transmembrane region" description="Helical" evidence="1">
    <location>
        <begin position="179"/>
        <end position="200"/>
    </location>
</feature>
<evidence type="ECO:0000259" key="2">
    <source>
        <dbReference type="Pfam" id="PF01757"/>
    </source>
</evidence>
<dbReference type="InterPro" id="IPR050879">
    <property type="entry name" value="Acyltransferase_3"/>
</dbReference>
<sequence length="429" mass="46737">MVTTLPAPPPGTDPGHLPALDGLRGLAIVLVLLHNLDVLEISAGSGLLGRLVKELMFLGWIGVQLFFVLSGYLITRGLLARSAGPGWYGRFLVRRSLRILPLYLVSLLLFTLLLPGLLPQWAGPLQRGDGWLWVFVANWTGPIGWGGQDRLPHFWSLAVEEQFYLLWPLLLHRRPPWQVVALCAGLIVLGPPLRAALLAGGTSPEAVYAFTISRMDALATGAALAAWQALQGARRRPCGPLPRVDPGHPEQALKSAGLVWLAGLSLLLAAGVVSHGFQRTSGPSQVWGYSLLSLGFVLLLWTAVRPRSPIGLKALSRSPLALLLHWPYVGLRLWQRLLRLDALRQLGRYSFAIYVLHKPVHDLIGLPLLEAWLPQARGHTGLSVLYIGLVGALVVALAWVSWHCLEQPMLTLKERLTTPARGAAPAARA</sequence>
<dbReference type="InterPro" id="IPR002656">
    <property type="entry name" value="Acyl_transf_3_dom"/>
</dbReference>
<feature type="transmembrane region" description="Helical" evidence="1">
    <location>
        <begin position="100"/>
        <end position="118"/>
    </location>
</feature>
<dbReference type="GO" id="GO:0016020">
    <property type="term" value="C:membrane"/>
    <property type="evidence" value="ECO:0007669"/>
    <property type="project" value="TreeGrafter"/>
</dbReference>
<keyword evidence="1" id="KW-0812">Transmembrane</keyword>
<organism evidence="3 4">
    <name type="scientific">Sphaerotilus hippei</name>
    <dbReference type="NCBI Taxonomy" id="744406"/>
    <lineage>
        <taxon>Bacteria</taxon>
        <taxon>Pseudomonadati</taxon>
        <taxon>Pseudomonadota</taxon>
        <taxon>Betaproteobacteria</taxon>
        <taxon>Burkholderiales</taxon>
        <taxon>Sphaerotilaceae</taxon>
        <taxon>Sphaerotilus</taxon>
    </lineage>
</organism>
<dbReference type="PANTHER" id="PTHR23028">
    <property type="entry name" value="ACETYLTRANSFERASE"/>
    <property type="match status" value="1"/>
</dbReference>
<feature type="transmembrane region" description="Helical" evidence="1">
    <location>
        <begin position="256"/>
        <end position="274"/>
    </location>
</feature>
<reference evidence="3 4" key="1">
    <citation type="submission" date="2018-05" db="EMBL/GenBank/DDBJ databases">
        <title>Genomic Encyclopedia of Type Strains, Phase IV (KMG-IV): sequencing the most valuable type-strain genomes for metagenomic binning, comparative biology and taxonomic classification.</title>
        <authorList>
            <person name="Goeker M."/>
        </authorList>
    </citation>
    <scope>NUCLEOTIDE SEQUENCE [LARGE SCALE GENOMIC DNA]</scope>
    <source>
        <strain evidence="3 4">DSM 566</strain>
    </source>
</reference>
<comment type="caution">
    <text evidence="3">The sequence shown here is derived from an EMBL/GenBank/DDBJ whole genome shotgun (WGS) entry which is preliminary data.</text>
</comment>
<feature type="transmembrane region" description="Helical" evidence="1">
    <location>
        <begin position="57"/>
        <end position="79"/>
    </location>
</feature>
<evidence type="ECO:0000313" key="4">
    <source>
        <dbReference type="Proteomes" id="UP000247811"/>
    </source>
</evidence>
<feature type="domain" description="Acyltransferase 3" evidence="2">
    <location>
        <begin position="18"/>
        <end position="401"/>
    </location>
</feature>